<evidence type="ECO:0000313" key="1">
    <source>
        <dbReference type="EMBL" id="SDO27911.1"/>
    </source>
</evidence>
<dbReference type="RefSeq" id="WP_090181246.1">
    <property type="nucleotide sequence ID" value="NZ_LT629705.1"/>
</dbReference>
<dbReference type="Proteomes" id="UP000198827">
    <property type="component" value="Chromosome I"/>
</dbReference>
<dbReference type="AlphaFoldDB" id="A0A1H0I9Z8"/>
<gene>
    <name evidence="1" type="ORF">SAMN04489798_2536</name>
</gene>
<reference evidence="1 2" key="1">
    <citation type="submission" date="2016-10" db="EMBL/GenBank/DDBJ databases">
        <authorList>
            <person name="de Groot N.N."/>
        </authorList>
    </citation>
    <scope>NUCLEOTIDE SEQUENCE [LARGE SCALE GENOMIC DNA]</scope>
    <source>
        <strain evidence="1 2">CECT 7543</strain>
    </source>
</reference>
<sequence length="99" mass="11050">MPRDIHLDTGRLANIFKARIKNTGCPFCEHDEWELPLQAGATGVGLPWARGQEYLRFGTPAVMLNCKHCGFIRLHSLNALANIIVQDECKTSVLEVSDE</sequence>
<name>A0A1H0I9Z8_9PSED</name>
<proteinExistence type="predicted"/>
<evidence type="ECO:0000313" key="2">
    <source>
        <dbReference type="Proteomes" id="UP000198827"/>
    </source>
</evidence>
<accession>A0A1H0I9Z8</accession>
<protein>
    <submittedName>
        <fullName evidence="1">Uncharacterized protein</fullName>
    </submittedName>
</protein>
<dbReference type="EMBL" id="LT629705">
    <property type="protein sequence ID" value="SDO27911.1"/>
    <property type="molecule type" value="Genomic_DNA"/>
</dbReference>
<dbReference type="OrthoDB" id="6883396at2"/>
<organism evidence="1 2">
    <name type="scientific">Pseudomonas arsenicoxydans</name>
    <dbReference type="NCBI Taxonomy" id="702115"/>
    <lineage>
        <taxon>Bacteria</taxon>
        <taxon>Pseudomonadati</taxon>
        <taxon>Pseudomonadota</taxon>
        <taxon>Gammaproteobacteria</taxon>
        <taxon>Pseudomonadales</taxon>
        <taxon>Pseudomonadaceae</taxon>
        <taxon>Pseudomonas</taxon>
    </lineage>
</organism>